<dbReference type="Pfam" id="PF04539">
    <property type="entry name" value="Sigma70_r3"/>
    <property type="match status" value="1"/>
</dbReference>
<dbReference type="GO" id="GO:0003700">
    <property type="term" value="F:DNA-binding transcription factor activity"/>
    <property type="evidence" value="ECO:0007669"/>
    <property type="project" value="InterPro"/>
</dbReference>
<feature type="region of interest" description="Disordered" evidence="1">
    <location>
        <begin position="68"/>
        <end position="92"/>
    </location>
</feature>
<reference evidence="3" key="2">
    <citation type="journal article" date="2021" name="PeerJ">
        <title>Extensive microbial diversity within the chicken gut microbiome revealed by metagenomics and culture.</title>
        <authorList>
            <person name="Gilroy R."/>
            <person name="Ravi A."/>
            <person name="Getino M."/>
            <person name="Pursley I."/>
            <person name="Horton D.L."/>
            <person name="Alikhan N.F."/>
            <person name="Baker D."/>
            <person name="Gharbi K."/>
            <person name="Hall N."/>
            <person name="Watson M."/>
            <person name="Adriaenssens E.M."/>
            <person name="Foster-Nyarko E."/>
            <person name="Jarju S."/>
            <person name="Secka A."/>
            <person name="Antonio M."/>
            <person name="Oren A."/>
            <person name="Chaudhuri R.R."/>
            <person name="La Ragione R."/>
            <person name="Hildebrand F."/>
            <person name="Pallen M.J."/>
        </authorList>
    </citation>
    <scope>NUCLEOTIDE SEQUENCE</scope>
    <source>
        <strain evidence="3">ChiBcec6-7307</strain>
    </source>
</reference>
<proteinExistence type="predicted"/>
<dbReference type="GO" id="GO:0006352">
    <property type="term" value="P:DNA-templated transcription initiation"/>
    <property type="evidence" value="ECO:0007669"/>
    <property type="project" value="InterPro"/>
</dbReference>
<dbReference type="PANTHER" id="PTHR30603:SF47">
    <property type="entry name" value="RNA POLYMERASE SIGMA FACTOR SIGD, CHLOROPLASTIC"/>
    <property type="match status" value="1"/>
</dbReference>
<protein>
    <recommendedName>
        <fullName evidence="2">RNA polymerase sigma-70 domain-containing protein</fullName>
    </recommendedName>
</protein>
<dbReference type="SUPFAM" id="SSF88946">
    <property type="entry name" value="Sigma2 domain of RNA polymerase sigma factors"/>
    <property type="match status" value="1"/>
</dbReference>
<dbReference type="AlphaFoldDB" id="A0A9D1P0Y4"/>
<evidence type="ECO:0000313" key="4">
    <source>
        <dbReference type="Proteomes" id="UP000886889"/>
    </source>
</evidence>
<dbReference type="InterPro" id="IPR036388">
    <property type="entry name" value="WH-like_DNA-bd_sf"/>
</dbReference>
<dbReference type="PROSITE" id="PS00715">
    <property type="entry name" value="SIGMA70_1"/>
    <property type="match status" value="1"/>
</dbReference>
<name>A0A9D1P0Y4_9FIRM</name>
<dbReference type="Gene3D" id="1.20.120.1810">
    <property type="match status" value="1"/>
</dbReference>
<evidence type="ECO:0000259" key="2">
    <source>
        <dbReference type="PROSITE" id="PS00715"/>
    </source>
</evidence>
<sequence>MEQKIIFREMLSEALKLADAKGNRLTTEEIDAFFANTHLDRQQMELVYEYLAGQKVKVEGYEPKTAPLSRELEKIAPEKEEPDESGKKEGEEGALELYLEEIRRIPHPREGEERELFEGAARGDAAAKSRLVELYLPLVCQLAGEYEGDACLPEDLIQEGNVGLLLAVDQIEEQESLAAYQVKLMNSVNQYMQDVIQEQKDLKDLGNGIVSKVNHLSEAIRNLEEDLEHKVSVEELSAYLEMPVEEIRDILRMAGDEIEVEGYDR</sequence>
<dbReference type="SUPFAM" id="SSF88659">
    <property type="entry name" value="Sigma3 and sigma4 domains of RNA polymerase sigma factors"/>
    <property type="match status" value="1"/>
</dbReference>
<dbReference type="PANTHER" id="PTHR30603">
    <property type="entry name" value="RNA POLYMERASE SIGMA FACTOR RPO"/>
    <property type="match status" value="1"/>
</dbReference>
<organism evidence="3 4">
    <name type="scientific">Candidatus Merdiplasma excrementigallinarum</name>
    <dbReference type="NCBI Taxonomy" id="2840864"/>
    <lineage>
        <taxon>Bacteria</taxon>
        <taxon>Bacillati</taxon>
        <taxon>Bacillota</taxon>
        <taxon>Clostridia</taxon>
        <taxon>Lachnospirales</taxon>
        <taxon>Lachnospiraceae</taxon>
        <taxon>Lachnospiraceae incertae sedis</taxon>
        <taxon>Candidatus Merdiplasma</taxon>
    </lineage>
</organism>
<comment type="caution">
    <text evidence="3">The sequence shown here is derived from an EMBL/GenBank/DDBJ whole genome shotgun (WGS) entry which is preliminary data.</text>
</comment>
<dbReference type="Gene3D" id="1.10.10.10">
    <property type="entry name" value="Winged helix-like DNA-binding domain superfamily/Winged helix DNA-binding domain"/>
    <property type="match status" value="1"/>
</dbReference>
<accession>A0A9D1P0Y4</accession>
<feature type="domain" description="RNA polymerase sigma-70" evidence="2">
    <location>
        <begin position="155"/>
        <end position="168"/>
    </location>
</feature>
<dbReference type="Proteomes" id="UP000886889">
    <property type="component" value="Unassembled WGS sequence"/>
</dbReference>
<dbReference type="InterPro" id="IPR013324">
    <property type="entry name" value="RNA_pol_sigma_r3/r4-like"/>
</dbReference>
<feature type="compositionally biased region" description="Basic and acidic residues" evidence="1">
    <location>
        <begin position="70"/>
        <end position="91"/>
    </location>
</feature>
<dbReference type="Pfam" id="PF04542">
    <property type="entry name" value="Sigma70_r2"/>
    <property type="match status" value="1"/>
</dbReference>
<dbReference type="InterPro" id="IPR050239">
    <property type="entry name" value="Sigma-70_RNA_pol_init_factors"/>
</dbReference>
<dbReference type="GO" id="GO:0003677">
    <property type="term" value="F:DNA binding"/>
    <property type="evidence" value="ECO:0007669"/>
    <property type="project" value="InterPro"/>
</dbReference>
<dbReference type="InterPro" id="IPR007624">
    <property type="entry name" value="RNA_pol_sigma70_r3"/>
</dbReference>
<dbReference type="InterPro" id="IPR000943">
    <property type="entry name" value="RNA_pol_sigma70"/>
</dbReference>
<evidence type="ECO:0000313" key="3">
    <source>
        <dbReference type="EMBL" id="HIV24017.1"/>
    </source>
</evidence>
<reference evidence="3" key="1">
    <citation type="submission" date="2020-10" db="EMBL/GenBank/DDBJ databases">
        <authorList>
            <person name="Gilroy R."/>
        </authorList>
    </citation>
    <scope>NUCLEOTIDE SEQUENCE</scope>
    <source>
        <strain evidence="3">ChiBcec6-7307</strain>
    </source>
</reference>
<gene>
    <name evidence="3" type="ORF">IAC80_08800</name>
</gene>
<dbReference type="InterPro" id="IPR007627">
    <property type="entry name" value="RNA_pol_sigma70_r2"/>
</dbReference>
<dbReference type="InterPro" id="IPR013325">
    <property type="entry name" value="RNA_pol_sigma_r2"/>
</dbReference>
<dbReference type="EMBL" id="DVOS01000073">
    <property type="protein sequence ID" value="HIV24017.1"/>
    <property type="molecule type" value="Genomic_DNA"/>
</dbReference>
<evidence type="ECO:0000256" key="1">
    <source>
        <dbReference type="SAM" id="MobiDB-lite"/>
    </source>
</evidence>